<evidence type="ECO:0000313" key="1">
    <source>
        <dbReference type="EMBL" id="PHI12552.1"/>
    </source>
</evidence>
<sequence length="68" mass="8490">MIKLENHNKLNYDNIFLLQYIIFIKNSFILREVKLQNIIFYQKYMKNLKFLEDKNLKKRIKLLRTNLL</sequence>
<comment type="caution">
    <text evidence="1">The sequence shown here is derived from an EMBL/GenBank/DDBJ whole genome shotgun (WGS) entry which is preliminary data.</text>
</comment>
<dbReference type="AlphaFoldDB" id="A0A2C6C909"/>
<organism evidence="1 2">
    <name type="scientific">Fusobacterium nucleatum subsp. polymorphum</name>
    <name type="common">Fusobacterium polymorphum</name>
    <dbReference type="NCBI Taxonomy" id="76857"/>
    <lineage>
        <taxon>Bacteria</taxon>
        <taxon>Fusobacteriati</taxon>
        <taxon>Fusobacteriota</taxon>
        <taxon>Fusobacteriia</taxon>
        <taxon>Fusobacteriales</taxon>
        <taxon>Fusobacteriaceae</taxon>
        <taxon>Fusobacterium</taxon>
    </lineage>
</organism>
<evidence type="ECO:0000313" key="2">
    <source>
        <dbReference type="Proteomes" id="UP000221852"/>
    </source>
</evidence>
<protein>
    <submittedName>
        <fullName evidence="1">Uncharacterized protein</fullName>
    </submittedName>
</protein>
<dbReference type="EMBL" id="NIRQ01000001">
    <property type="protein sequence ID" value="PHI12552.1"/>
    <property type="molecule type" value="Genomic_DNA"/>
</dbReference>
<name>A0A2C6C909_FUSNP</name>
<gene>
    <name evidence="1" type="ORF">CBG59_01510</name>
</gene>
<proteinExistence type="predicted"/>
<reference evidence="1 2" key="1">
    <citation type="submission" date="2017-06" db="EMBL/GenBank/DDBJ databases">
        <title>Draft genome sequence of Fusobacterium nucleatum subsp. polymorphum KCOM 1330 (=ChDC F330).</title>
        <authorList>
            <person name="Kook J.-K."/>
            <person name="Park S.-N."/>
            <person name="Lim Y.K."/>
            <person name="Roh H."/>
        </authorList>
    </citation>
    <scope>NUCLEOTIDE SEQUENCE [LARGE SCALE GENOMIC DNA]</scope>
    <source>
        <strain evidence="2">KCOM 1330 (ChDC F330)</strain>
    </source>
</reference>
<accession>A0A2C6C909</accession>
<dbReference type="Proteomes" id="UP000221852">
    <property type="component" value="Unassembled WGS sequence"/>
</dbReference>